<dbReference type="InterPro" id="IPR005849">
    <property type="entry name" value="GalP_Utransf_N"/>
</dbReference>
<dbReference type="NCBIfam" id="NF003629">
    <property type="entry name" value="PRK05270.1-2"/>
    <property type="match status" value="1"/>
</dbReference>
<dbReference type="InterPro" id="IPR005850">
    <property type="entry name" value="GalP_Utransf_C"/>
</dbReference>
<protein>
    <recommendedName>
        <fullName evidence="10">Galactose-1-phosphate uridylyltransferase</fullName>
        <shortName evidence="10">Gal-1-P uridylyltransferase</shortName>
        <ecNumber evidence="10">2.7.7.12</ecNumber>
    </recommendedName>
    <alternativeName>
        <fullName evidence="10">UDP-glucose--hexose-1-phosphate uridylyltransferase</fullName>
    </alternativeName>
</protein>
<evidence type="ECO:0000256" key="9">
    <source>
        <dbReference type="ARBA" id="ARBA00023277"/>
    </source>
</evidence>
<evidence type="ECO:0000259" key="12">
    <source>
        <dbReference type="Pfam" id="PF02744"/>
    </source>
</evidence>
<evidence type="ECO:0000259" key="11">
    <source>
        <dbReference type="Pfam" id="PF01087"/>
    </source>
</evidence>
<sequence length="526" mass="59255">MPNDINTAPAGEKALHAIEQLVLFALHQELIQPADVDYSRNELLDQFGFSEPYVLEFSETPLESPQGPLDILIDYGFEIGLIPENTDTYRDLLDAKIMGLLMARPSEVNAQFYSLSAEKGIEAATDRFYKLSIDSNYIRMDRISKNVFWLQESPYGDIEMTINLSKPEKNPKEIAMARLLPPPVYPKCLLCRENVGYAGRLNHPPRQNLRVIPLKLNNENWFLQYSPYVYYNEHCIVFHHDHVPMKLTKESLKRLLSFVEAFPHYFIGSNADLPIVGGSILTHDHFQGGRHTFPIQKAPKEQTFTHASYPGVSLSIVKWPMSVLRLHGADPAVLLECGNDLYEAWKSYSDPEAEVLAFSEVDGVETPHNTVTPIVRRAEDGGFELDLVLRNNRTSGEFPEGIFHPHREMHHIKKENIGLIEVMGLAILPGRLKEELDAIAGVLAGDLPLLAAVKSEADHALAQHASWIQELAERFGTGHNHEEAVKIVQNEVGIKFTHILEHAGVYKRTAEGQAAFRRFVQSFGAL</sequence>
<dbReference type="Proteomes" id="UP000187412">
    <property type="component" value="Unassembled WGS sequence"/>
</dbReference>
<organism evidence="13 14">
    <name type="scientific">Paenibacillus borealis</name>
    <dbReference type="NCBI Taxonomy" id="160799"/>
    <lineage>
        <taxon>Bacteria</taxon>
        <taxon>Bacillati</taxon>
        <taxon>Bacillota</taxon>
        <taxon>Bacilli</taxon>
        <taxon>Bacillales</taxon>
        <taxon>Paenibacillaceae</taxon>
        <taxon>Paenibacillus</taxon>
    </lineage>
</organism>
<proteinExistence type="inferred from homology"/>
<evidence type="ECO:0000256" key="6">
    <source>
        <dbReference type="ARBA" id="ARBA00022679"/>
    </source>
</evidence>
<feature type="domain" description="Galactose-1-phosphate uridyl transferase C-terminal" evidence="12">
    <location>
        <begin position="260"/>
        <end position="440"/>
    </location>
</feature>
<keyword evidence="5 10" id="KW-0963">Cytoplasm</keyword>
<evidence type="ECO:0000256" key="1">
    <source>
        <dbReference type="ARBA" id="ARBA00001107"/>
    </source>
</evidence>
<dbReference type="EC" id="2.7.7.12" evidence="10"/>
<keyword evidence="8 10" id="KW-0299">Galactose metabolism</keyword>
<evidence type="ECO:0000256" key="5">
    <source>
        <dbReference type="ARBA" id="ARBA00022490"/>
    </source>
</evidence>
<dbReference type="PANTHER" id="PTHR39191:SF1">
    <property type="entry name" value="DUF4922 DOMAIN-CONTAINING PROTEIN"/>
    <property type="match status" value="1"/>
</dbReference>
<evidence type="ECO:0000256" key="2">
    <source>
        <dbReference type="ARBA" id="ARBA00004496"/>
    </source>
</evidence>
<evidence type="ECO:0000256" key="10">
    <source>
        <dbReference type="HAMAP-Rule" id="MF_00571"/>
    </source>
</evidence>
<dbReference type="InterPro" id="IPR023425">
    <property type="entry name" value="GalP_uridyl_Trfase_II_CS"/>
</dbReference>
<comment type="caution">
    <text evidence="13">The sequence shown here is derived from an EMBL/GenBank/DDBJ whole genome shotgun (WGS) entry which is preliminary data.</text>
</comment>
<reference evidence="13 14" key="1">
    <citation type="submission" date="2016-10" db="EMBL/GenBank/DDBJ databases">
        <title>Paenibacillus species isolates.</title>
        <authorList>
            <person name="Beno S.M."/>
        </authorList>
    </citation>
    <scope>NUCLEOTIDE SEQUENCE [LARGE SCALE GENOMIC DNA]</scope>
    <source>
        <strain evidence="13 14">FSL H7-0744</strain>
    </source>
</reference>
<evidence type="ECO:0000256" key="7">
    <source>
        <dbReference type="ARBA" id="ARBA00022695"/>
    </source>
</evidence>
<dbReference type="Pfam" id="PF02744">
    <property type="entry name" value="GalP_UDP_tr_C"/>
    <property type="match status" value="1"/>
</dbReference>
<evidence type="ECO:0000256" key="8">
    <source>
        <dbReference type="ARBA" id="ARBA00023144"/>
    </source>
</evidence>
<dbReference type="PROSITE" id="PS01163">
    <property type="entry name" value="GAL_P_UDP_TRANSF_II"/>
    <property type="match status" value="1"/>
</dbReference>
<dbReference type="PIRSF" id="PIRSF006005">
    <property type="entry name" value="GalT_BS"/>
    <property type="match status" value="1"/>
</dbReference>
<feature type="domain" description="Galactose-1-phosphate uridyl transferase N-terminal" evidence="11">
    <location>
        <begin position="79"/>
        <end position="244"/>
    </location>
</feature>
<dbReference type="InterPro" id="IPR000766">
    <property type="entry name" value="GalP_uridyl_Trfase_II"/>
</dbReference>
<comment type="pathway">
    <text evidence="3 10">Carbohydrate metabolism; galactose metabolism.</text>
</comment>
<evidence type="ECO:0000256" key="4">
    <source>
        <dbReference type="ARBA" id="ARBA00008706"/>
    </source>
</evidence>
<keyword evidence="6 10" id="KW-0808">Transferase</keyword>
<comment type="similarity">
    <text evidence="4 10">Belongs to the galactose-1-phosphate uridylyltransferase type 2 family.</text>
</comment>
<keyword evidence="7 10" id="KW-0548">Nucleotidyltransferase</keyword>
<name>A0ABX3HAF9_PAEBO</name>
<keyword evidence="9 10" id="KW-0119">Carbohydrate metabolism</keyword>
<dbReference type="EMBL" id="MPTB01000019">
    <property type="protein sequence ID" value="OMD46654.1"/>
    <property type="molecule type" value="Genomic_DNA"/>
</dbReference>
<keyword evidence="14" id="KW-1185">Reference proteome</keyword>
<dbReference type="HAMAP" id="MF_00571">
    <property type="entry name" value="GalP_UDP_trans"/>
    <property type="match status" value="1"/>
</dbReference>
<gene>
    <name evidence="10" type="primary">galT</name>
    <name evidence="13" type="ORF">BSK56_15810</name>
</gene>
<comment type="subcellular location">
    <subcellularLocation>
        <location evidence="2 10">Cytoplasm</location>
    </subcellularLocation>
</comment>
<dbReference type="Pfam" id="PF01087">
    <property type="entry name" value="GalP_UDP_transf"/>
    <property type="match status" value="1"/>
</dbReference>
<evidence type="ECO:0000313" key="13">
    <source>
        <dbReference type="EMBL" id="OMD46654.1"/>
    </source>
</evidence>
<evidence type="ECO:0000256" key="3">
    <source>
        <dbReference type="ARBA" id="ARBA00004947"/>
    </source>
</evidence>
<dbReference type="RefSeq" id="WP_076111437.1">
    <property type="nucleotide sequence ID" value="NZ_MPTB01000019.1"/>
</dbReference>
<dbReference type="GO" id="GO:0016779">
    <property type="term" value="F:nucleotidyltransferase activity"/>
    <property type="evidence" value="ECO:0007669"/>
    <property type="project" value="UniProtKB-KW"/>
</dbReference>
<dbReference type="PANTHER" id="PTHR39191">
    <property type="entry name" value="GALACTOSE-1-PHOSPHATE URIDYLYLTRANSFERASE"/>
    <property type="match status" value="1"/>
</dbReference>
<accession>A0ABX3HAF9</accession>
<comment type="catalytic activity">
    <reaction evidence="1 10">
        <text>alpha-D-galactose 1-phosphate + UDP-alpha-D-glucose = alpha-D-glucose 1-phosphate + UDP-alpha-D-galactose</text>
        <dbReference type="Rhea" id="RHEA:13989"/>
        <dbReference type="ChEBI" id="CHEBI:58336"/>
        <dbReference type="ChEBI" id="CHEBI:58601"/>
        <dbReference type="ChEBI" id="CHEBI:58885"/>
        <dbReference type="ChEBI" id="CHEBI:66914"/>
        <dbReference type="EC" id="2.7.7.12"/>
    </reaction>
</comment>
<evidence type="ECO:0000313" key="14">
    <source>
        <dbReference type="Proteomes" id="UP000187412"/>
    </source>
</evidence>